<sequence length="70" mass="8036">MSSSSDQQPKIERVSDEQQEADYKRAEEYRKYAEAENAAKFAAQIKREGKDSNPPQRTVGEGGWRRKTDT</sequence>
<evidence type="ECO:0000313" key="3">
    <source>
        <dbReference type="Proteomes" id="UP001152024"/>
    </source>
</evidence>
<organism evidence="2 3">
    <name type="scientific">Fusarium equiseti</name>
    <name type="common">Fusarium scirpi</name>
    <dbReference type="NCBI Taxonomy" id="61235"/>
    <lineage>
        <taxon>Eukaryota</taxon>
        <taxon>Fungi</taxon>
        <taxon>Dikarya</taxon>
        <taxon>Ascomycota</taxon>
        <taxon>Pezizomycotina</taxon>
        <taxon>Sordariomycetes</taxon>
        <taxon>Hypocreomycetidae</taxon>
        <taxon>Hypocreales</taxon>
        <taxon>Nectriaceae</taxon>
        <taxon>Fusarium</taxon>
        <taxon>Fusarium incarnatum-equiseti species complex</taxon>
    </lineage>
</organism>
<feature type="region of interest" description="Disordered" evidence="1">
    <location>
        <begin position="43"/>
        <end position="70"/>
    </location>
</feature>
<proteinExistence type="predicted"/>
<accession>A0ABQ8RHG3</accession>
<evidence type="ECO:0000313" key="2">
    <source>
        <dbReference type="EMBL" id="KAJ4135281.1"/>
    </source>
</evidence>
<reference evidence="2" key="1">
    <citation type="submission" date="2022-09" db="EMBL/GenBank/DDBJ databases">
        <title>Fusarium specimens isolated from Avocado Roots.</title>
        <authorList>
            <person name="Stajich J."/>
            <person name="Roper C."/>
            <person name="Heimlech-Rivalta G."/>
        </authorList>
    </citation>
    <scope>NUCLEOTIDE SEQUENCE</scope>
    <source>
        <strain evidence="2">CF00095</strain>
    </source>
</reference>
<comment type="caution">
    <text evidence="2">The sequence shown here is derived from an EMBL/GenBank/DDBJ whole genome shotgun (WGS) entry which is preliminary data.</text>
</comment>
<feature type="region of interest" description="Disordered" evidence="1">
    <location>
        <begin position="1"/>
        <end position="25"/>
    </location>
</feature>
<protein>
    <submittedName>
        <fullName evidence="2">Uncharacterized protein</fullName>
    </submittedName>
</protein>
<dbReference type="Proteomes" id="UP001152024">
    <property type="component" value="Unassembled WGS sequence"/>
</dbReference>
<keyword evidence="3" id="KW-1185">Reference proteome</keyword>
<dbReference type="EMBL" id="JAOQBH010000006">
    <property type="protein sequence ID" value="KAJ4135281.1"/>
    <property type="molecule type" value="Genomic_DNA"/>
</dbReference>
<name>A0ABQ8RHG3_FUSEQ</name>
<evidence type="ECO:0000256" key="1">
    <source>
        <dbReference type="SAM" id="MobiDB-lite"/>
    </source>
</evidence>
<feature type="compositionally biased region" description="Basic and acidic residues" evidence="1">
    <location>
        <begin position="9"/>
        <end position="25"/>
    </location>
</feature>
<gene>
    <name evidence="2" type="ORF">NW768_004903</name>
</gene>